<dbReference type="EMBL" id="CP097289">
    <property type="protein sequence ID" value="UQT55001.1"/>
    <property type="molecule type" value="Genomic_DNA"/>
</dbReference>
<gene>
    <name evidence="2" type="ORF">M4V62_07780</name>
</gene>
<protein>
    <submittedName>
        <fullName evidence="2">Alpha/beta hydrolase</fullName>
    </submittedName>
</protein>
<dbReference type="RefSeq" id="WP_249586492.1">
    <property type="nucleotide sequence ID" value="NZ_BAAAQL010000008.1"/>
</dbReference>
<feature type="domain" description="AB hydrolase-1" evidence="1">
    <location>
        <begin position="31"/>
        <end position="168"/>
    </location>
</feature>
<dbReference type="InterPro" id="IPR000073">
    <property type="entry name" value="AB_hydrolase_1"/>
</dbReference>
<organism evidence="2 3">
    <name type="scientific">Streptomyces durmitorensis</name>
    <dbReference type="NCBI Taxonomy" id="319947"/>
    <lineage>
        <taxon>Bacteria</taxon>
        <taxon>Bacillati</taxon>
        <taxon>Actinomycetota</taxon>
        <taxon>Actinomycetes</taxon>
        <taxon>Kitasatosporales</taxon>
        <taxon>Streptomycetaceae</taxon>
        <taxon>Streptomyces</taxon>
    </lineage>
</organism>
<dbReference type="SUPFAM" id="SSF53474">
    <property type="entry name" value="alpha/beta-Hydrolases"/>
    <property type="match status" value="1"/>
</dbReference>
<dbReference type="PRINTS" id="PR00111">
    <property type="entry name" value="ABHYDROLASE"/>
</dbReference>
<dbReference type="PANTHER" id="PTHR43798">
    <property type="entry name" value="MONOACYLGLYCEROL LIPASE"/>
    <property type="match status" value="1"/>
</dbReference>
<evidence type="ECO:0000259" key="1">
    <source>
        <dbReference type="Pfam" id="PF00561"/>
    </source>
</evidence>
<accession>A0ABY4PN07</accession>
<dbReference type="Proteomes" id="UP000829992">
    <property type="component" value="Chromosome"/>
</dbReference>
<dbReference type="Pfam" id="PF00561">
    <property type="entry name" value="Abhydrolase_1"/>
    <property type="match status" value="1"/>
</dbReference>
<dbReference type="InterPro" id="IPR029058">
    <property type="entry name" value="AB_hydrolase_fold"/>
</dbReference>
<keyword evidence="3" id="KW-1185">Reference proteome</keyword>
<sequence length="267" mass="28149">MELMVPVKDGELWAHDSGEPGGASGSGADAPPLVLLHPGVADSRVWDGILPRLAQERRVIRYDARGYGRSPAPTAAFSLVEDLTAVLDHFDVARALLVGSSMGGTTAIGLALADPGRVAGLALLVPGITGNPDFLMEEFTAEVGRLARAGDMDGIAALVKRTSAAAGTGDDAEVQSLIEAVIPSWFAVHPHQVPDPPAFGRLGELDVPCVLALGEQDDPEVVRCNEEMAARIPGCRLVRLRDSDHFPTLREPDAVVDIIREAYAAAR</sequence>
<name>A0ABY4PN07_9ACTN</name>
<proteinExistence type="predicted"/>
<dbReference type="InterPro" id="IPR050266">
    <property type="entry name" value="AB_hydrolase_sf"/>
</dbReference>
<dbReference type="GO" id="GO:0016787">
    <property type="term" value="F:hydrolase activity"/>
    <property type="evidence" value="ECO:0007669"/>
    <property type="project" value="UniProtKB-KW"/>
</dbReference>
<reference evidence="2 3" key="1">
    <citation type="submission" date="2022-05" db="EMBL/GenBank/DDBJ databases">
        <authorList>
            <person name="Zhou X."/>
            <person name="Li K."/>
            <person name="Man Y."/>
        </authorList>
    </citation>
    <scope>NUCLEOTIDE SEQUENCE [LARGE SCALE GENOMIC DNA]</scope>
    <source>
        <strain evidence="2 3">MS405</strain>
    </source>
</reference>
<evidence type="ECO:0000313" key="3">
    <source>
        <dbReference type="Proteomes" id="UP000829992"/>
    </source>
</evidence>
<dbReference type="Gene3D" id="3.40.50.1820">
    <property type="entry name" value="alpha/beta hydrolase"/>
    <property type="match status" value="1"/>
</dbReference>
<keyword evidence="2" id="KW-0378">Hydrolase</keyword>
<evidence type="ECO:0000313" key="2">
    <source>
        <dbReference type="EMBL" id="UQT55001.1"/>
    </source>
</evidence>